<evidence type="ECO:0000256" key="2">
    <source>
        <dbReference type="SAM" id="Phobius"/>
    </source>
</evidence>
<organism evidence="3 4">
    <name type="scientific">Bifidobacterium callitrichos DSM 23973</name>
    <dbReference type="NCBI Taxonomy" id="1437609"/>
    <lineage>
        <taxon>Bacteria</taxon>
        <taxon>Bacillati</taxon>
        <taxon>Actinomycetota</taxon>
        <taxon>Actinomycetes</taxon>
        <taxon>Bifidobacteriales</taxon>
        <taxon>Bifidobacteriaceae</taxon>
        <taxon>Bifidobacterium</taxon>
    </lineage>
</organism>
<comment type="caution">
    <text evidence="3">The sequence shown here is derived from an EMBL/GenBank/DDBJ whole genome shotgun (WGS) entry which is preliminary data.</text>
</comment>
<evidence type="ECO:0000313" key="4">
    <source>
        <dbReference type="Proteomes" id="UP000029072"/>
    </source>
</evidence>
<sequence>MKPQLGDTLFNRYTLVALLRDEPGVQAWKANDRVLAQDCQLFILTAPETLDDISSLASTAGLKDGLTPVLQFRRAGDVAVLVTKLEKGLSLTEYLRGKARGTLSYEAIRSVIGDAATIVSGLEVPRLSTDTIRVSVDGLEIADVPLTALLSEPTGAPDGMPTEQLAIRQLAAVMYGMLKRRPVTLDTEYDLSSLDSDMPTEFHVILSRGLELPNANTGKRGEPMLTLGELTALLGEWTPLAQLSDRDIALPSDAGEGSISTVAVRDLSKAKLAELPAEDVSNERLPELKIHRAPSEQEAARHADAIVAAQNAESFADMEESFKEYSPHDFFAMGRNVSPEERARIAARSYVTPASNGAGGTGANAAGTAGNRAGQANAAGHDVQHRTEDLVNDFSFQVYPAPVSLPDDLNTGEETSRIPIINESNMPTVAIDMRDPENMSIEGFEDFVNPHEADGARIDHASDGDRRGHGGRNGAATAAPNGHSGNGGISGNASVSQHAGTAAGHGSAQAGAAHDLTDHAQGTQGAQGAADGAHGGVTAPHAGPHTAHDASHHGHGASDAAGVAGGSMPPAIPVSPALPPRPVESDFDMNHPPSFKPKSMLDRDPADDAHEDLSDHRLLGNMTTATVLLVVAALVLIALLVGAVYLFNRSSSNPQDPKVQQNEWPSEDNLNDVPFGDSSNDQSGQSGQSSSNSGQSSQSGQSGTAANGADASDIITINVTSAYFR</sequence>
<gene>
    <name evidence="3" type="ORF">BCAL_2101</name>
</gene>
<protein>
    <submittedName>
        <fullName evidence="3">Putative virulence factor protein</fullName>
    </submittedName>
</protein>
<feature type="region of interest" description="Disordered" evidence="1">
    <location>
        <begin position="651"/>
        <end position="708"/>
    </location>
</feature>
<reference evidence="3 4" key="1">
    <citation type="submission" date="2014-03" db="EMBL/GenBank/DDBJ databases">
        <title>Genomics of Bifidobacteria.</title>
        <authorList>
            <person name="Ventura M."/>
            <person name="Milani C."/>
            <person name="Lugli G.A."/>
        </authorList>
    </citation>
    <scope>NUCLEOTIDE SEQUENCE [LARGE SCALE GENOMIC DNA]</scope>
    <source>
        <strain evidence="3 4">DSM 23973</strain>
    </source>
</reference>
<feature type="compositionally biased region" description="Low complexity" evidence="1">
    <location>
        <begin position="491"/>
        <end position="532"/>
    </location>
</feature>
<feature type="compositionally biased region" description="Low complexity" evidence="1">
    <location>
        <begin position="363"/>
        <end position="380"/>
    </location>
</feature>
<feature type="region of interest" description="Disordered" evidence="1">
    <location>
        <begin position="455"/>
        <end position="610"/>
    </location>
</feature>
<accession>A0A087A078</accession>
<keyword evidence="2" id="KW-0472">Membrane</keyword>
<dbReference type="AlphaFoldDB" id="A0A087A078"/>
<feature type="region of interest" description="Disordered" evidence="1">
    <location>
        <begin position="354"/>
        <end position="383"/>
    </location>
</feature>
<keyword evidence="2" id="KW-0812">Transmembrane</keyword>
<feature type="compositionally biased region" description="Polar residues" evidence="1">
    <location>
        <begin position="651"/>
        <end position="664"/>
    </location>
</feature>
<feature type="compositionally biased region" description="Low complexity" evidence="1">
    <location>
        <begin position="474"/>
        <end position="483"/>
    </location>
</feature>
<feature type="compositionally biased region" description="Low complexity" evidence="1">
    <location>
        <begin position="557"/>
        <end position="569"/>
    </location>
</feature>
<feature type="compositionally biased region" description="Basic and acidic residues" evidence="1">
    <location>
        <begin position="599"/>
        <end position="610"/>
    </location>
</feature>
<keyword evidence="2" id="KW-1133">Transmembrane helix</keyword>
<feature type="compositionally biased region" description="Low complexity" evidence="1">
    <location>
        <begin position="676"/>
        <end position="703"/>
    </location>
</feature>
<feature type="transmembrane region" description="Helical" evidence="2">
    <location>
        <begin position="627"/>
        <end position="648"/>
    </location>
</feature>
<name>A0A087A078_9BIFI</name>
<dbReference type="STRING" id="1437609.BCAL_2101"/>
<dbReference type="EMBL" id="JGYS01000018">
    <property type="protein sequence ID" value="KFI52178.1"/>
    <property type="molecule type" value="Genomic_DNA"/>
</dbReference>
<evidence type="ECO:0000313" key="3">
    <source>
        <dbReference type="EMBL" id="KFI52178.1"/>
    </source>
</evidence>
<feature type="compositionally biased region" description="Pro residues" evidence="1">
    <location>
        <begin position="570"/>
        <end position="582"/>
    </location>
</feature>
<proteinExistence type="predicted"/>
<dbReference type="Proteomes" id="UP000029072">
    <property type="component" value="Unassembled WGS sequence"/>
</dbReference>
<feature type="compositionally biased region" description="Basic and acidic residues" evidence="1">
    <location>
        <begin position="455"/>
        <end position="468"/>
    </location>
</feature>
<evidence type="ECO:0000256" key="1">
    <source>
        <dbReference type="SAM" id="MobiDB-lite"/>
    </source>
</evidence>
<dbReference type="eggNOG" id="COG0728">
    <property type="taxonomic scope" value="Bacteria"/>
</dbReference>